<dbReference type="Ensembl" id="ENSMMOT00000003898.1">
    <property type="protein sequence ID" value="ENSMMOP00000003828.1"/>
    <property type="gene ID" value="ENSMMOG00000003063.1"/>
</dbReference>
<name>A0A3Q3VRR5_MOLML</name>
<dbReference type="Pfam" id="PF00581">
    <property type="entry name" value="Rhodanese"/>
    <property type="match status" value="1"/>
</dbReference>
<dbReference type="SMART" id="SM00450">
    <property type="entry name" value="RHOD"/>
    <property type="match status" value="1"/>
</dbReference>
<dbReference type="PROSITE" id="PS50206">
    <property type="entry name" value="RHODANESE_3"/>
    <property type="match status" value="1"/>
</dbReference>
<evidence type="ECO:0000259" key="1">
    <source>
        <dbReference type="PROSITE" id="PS50206"/>
    </source>
</evidence>
<dbReference type="STRING" id="94237.ENSMMOP00000003828"/>
<evidence type="ECO:0000313" key="3">
    <source>
        <dbReference type="Proteomes" id="UP000261620"/>
    </source>
</evidence>
<dbReference type="Proteomes" id="UP000261620">
    <property type="component" value="Unplaced"/>
</dbReference>
<dbReference type="InterPro" id="IPR001763">
    <property type="entry name" value="Rhodanese-like_dom"/>
</dbReference>
<sequence>RANQDLISYEELKALLGKSQNLFLVDVRNQGEVDAGRIPGSIHIPVDTVEAAFKMEPEEFKAKYGVTKPPPDTPELVFHCHMGRRGGIATDKANKLGYINACNYAGGYKQWSEKEGK</sequence>
<feature type="domain" description="Rhodanese" evidence="1">
    <location>
        <begin position="18"/>
        <end position="116"/>
    </location>
</feature>
<protein>
    <recommendedName>
        <fullName evidence="1">Rhodanese domain-containing protein</fullName>
    </recommendedName>
</protein>
<keyword evidence="3" id="KW-1185">Reference proteome</keyword>
<dbReference type="InterPro" id="IPR036873">
    <property type="entry name" value="Rhodanese-like_dom_sf"/>
</dbReference>
<dbReference type="AlphaFoldDB" id="A0A3Q3VRR5"/>
<organism evidence="2 3">
    <name type="scientific">Mola mola</name>
    <name type="common">Ocean sunfish</name>
    <name type="synonym">Tetraodon mola</name>
    <dbReference type="NCBI Taxonomy" id="94237"/>
    <lineage>
        <taxon>Eukaryota</taxon>
        <taxon>Metazoa</taxon>
        <taxon>Chordata</taxon>
        <taxon>Craniata</taxon>
        <taxon>Vertebrata</taxon>
        <taxon>Euteleostomi</taxon>
        <taxon>Actinopterygii</taxon>
        <taxon>Neopterygii</taxon>
        <taxon>Teleostei</taxon>
        <taxon>Neoteleostei</taxon>
        <taxon>Acanthomorphata</taxon>
        <taxon>Eupercaria</taxon>
        <taxon>Tetraodontiformes</taxon>
        <taxon>Molidae</taxon>
        <taxon>Mola</taxon>
    </lineage>
</organism>
<evidence type="ECO:0000313" key="2">
    <source>
        <dbReference type="Ensembl" id="ENSMMOP00000003828.1"/>
    </source>
</evidence>
<reference evidence="2" key="1">
    <citation type="submission" date="2025-08" db="UniProtKB">
        <authorList>
            <consortium name="Ensembl"/>
        </authorList>
    </citation>
    <scope>IDENTIFICATION</scope>
</reference>
<dbReference type="Gene3D" id="3.40.250.10">
    <property type="entry name" value="Rhodanese-like domain"/>
    <property type="match status" value="1"/>
</dbReference>
<dbReference type="SUPFAM" id="SSF52821">
    <property type="entry name" value="Rhodanese/Cell cycle control phosphatase"/>
    <property type="match status" value="1"/>
</dbReference>
<accession>A0A3Q3VRR5</accession>
<dbReference type="PANTHER" id="PTHR44086:SF3">
    <property type="entry name" value="THIOSULFATE SULFURTRANSFERASE_RHODANESE-LIKE DOMAIN-CONTAINING PROTEIN 1 ISOFORM X2"/>
    <property type="match status" value="1"/>
</dbReference>
<dbReference type="OMA" id="FFCQMGR"/>
<dbReference type="PANTHER" id="PTHR44086">
    <property type="entry name" value="THIOSULFATE SULFURTRANSFERASE RDL2, MITOCHONDRIAL-RELATED"/>
    <property type="match status" value="1"/>
</dbReference>
<reference evidence="2" key="2">
    <citation type="submission" date="2025-09" db="UniProtKB">
        <authorList>
            <consortium name="Ensembl"/>
        </authorList>
    </citation>
    <scope>IDENTIFICATION</scope>
</reference>
<proteinExistence type="predicted"/>